<dbReference type="PATRIC" id="fig|1352936.5.peg.9129"/>
<dbReference type="OrthoDB" id="3697648at2"/>
<protein>
    <submittedName>
        <fullName evidence="1">Uncharacterized protein</fullName>
    </submittedName>
</protein>
<organism evidence="1 2">
    <name type="scientific">Streptomyces roseochromogenus subsp. oscitans DS 12.976</name>
    <dbReference type="NCBI Taxonomy" id="1352936"/>
    <lineage>
        <taxon>Bacteria</taxon>
        <taxon>Bacillati</taxon>
        <taxon>Actinomycetota</taxon>
        <taxon>Actinomycetes</taxon>
        <taxon>Kitasatosporales</taxon>
        <taxon>Streptomycetaceae</taxon>
        <taxon>Streptomyces</taxon>
    </lineage>
</organism>
<comment type="caution">
    <text evidence="1">The sequence shown here is derived from an EMBL/GenBank/DDBJ whole genome shotgun (WGS) entry which is preliminary data.</text>
</comment>
<dbReference type="HOGENOM" id="CLU_1905646_0_0_11"/>
<gene>
    <name evidence="1" type="ORF">M878_44010</name>
</gene>
<accession>V6JPV6</accession>
<dbReference type="STRING" id="1352936.M878_44010"/>
<dbReference type="AlphaFoldDB" id="V6JPV6"/>
<keyword evidence="2" id="KW-1185">Reference proteome</keyword>
<sequence>MVRILVSSRRVRHALDTLTLTLTPGRYGRYLQLLDDLLRHGGPPADGGRQRATAVQGLRDRRHHHRADRQLDRGQMVSAACGFGGKGEQLPHRERCSSIPAHVVIPYPAACPAATASSRTTNASRIARCRAVR</sequence>
<reference evidence="1 2" key="1">
    <citation type="journal article" date="2014" name="Genome Announc.">
        <title>Draft Genome Sequence of Streptomyces roseochromogenes subsp. oscitans DS 12.976, Producer of the Aminocoumarin Antibiotic Clorobiocin.</title>
        <authorList>
            <person name="Ruckert C."/>
            <person name="Kalinowski J."/>
            <person name="Heide L."/>
            <person name="Apel A.K."/>
        </authorList>
    </citation>
    <scope>NUCLEOTIDE SEQUENCE [LARGE SCALE GENOMIC DNA]</scope>
    <source>
        <strain evidence="1 2">DS 12.976</strain>
    </source>
</reference>
<name>V6JPV6_STRRC</name>
<proteinExistence type="predicted"/>
<evidence type="ECO:0000313" key="2">
    <source>
        <dbReference type="Proteomes" id="UP000017984"/>
    </source>
</evidence>
<dbReference type="Proteomes" id="UP000017984">
    <property type="component" value="Chromosome"/>
</dbReference>
<dbReference type="EMBL" id="AWQX01000386">
    <property type="protein sequence ID" value="EST18884.1"/>
    <property type="molecule type" value="Genomic_DNA"/>
</dbReference>
<evidence type="ECO:0000313" key="1">
    <source>
        <dbReference type="EMBL" id="EST18884.1"/>
    </source>
</evidence>